<proteinExistence type="predicted"/>
<dbReference type="STRING" id="576137.A0A1L7X3X1"/>
<dbReference type="CDD" id="cd22849">
    <property type="entry name" value="NuzM"/>
    <property type="match status" value="1"/>
</dbReference>
<gene>
    <name evidence="1" type="ORF">PAC_09613</name>
</gene>
<name>A0A1L7X3X1_9HELO</name>
<dbReference type="OrthoDB" id="2093493at2759"/>
<dbReference type="PANTHER" id="PTHR37325:SF1">
    <property type="entry name" value="OXIDOREDUCTASE 21 KDA SUBUNIT, PUTATIVE (AFU_ORTHOLOGUE AFUA_4G05910)-RELATED"/>
    <property type="match status" value="1"/>
</dbReference>
<reference evidence="1 2" key="1">
    <citation type="submission" date="2016-03" db="EMBL/GenBank/DDBJ databases">
        <authorList>
            <person name="Ploux O."/>
        </authorList>
    </citation>
    <scope>NUCLEOTIDE SEQUENCE [LARGE SCALE GENOMIC DNA]</scope>
    <source>
        <strain evidence="1 2">UAMH 11012</strain>
    </source>
</reference>
<dbReference type="InterPro" id="IPR016813">
    <property type="entry name" value="NADH_Ub_cplx-1_21kDa"/>
</dbReference>
<sequence length="194" mass="20913">MSSHTAAKAAQATNRVMAVNKKYTVQSNGIWERLRRLLAVDPTRSNGIPLNPQFRNPPPGSNAPFSFIDPVTIPAADIADNAYWKRDARRSYPRLSTVTQGDAVGLLSLGSQSQPKKELIGEAGSKELVSVKEEGELGLSAYFGKVGKEGTLAALGKDGLPPLPSGASLREGADKYHLTAENAYPEQYPCRTFQ</sequence>
<accession>A0A1L7X3X1</accession>
<keyword evidence="1" id="KW-0830">Ubiquinone</keyword>
<protein>
    <submittedName>
        <fullName evidence="1">Probable NADH dehydrogenase (Ubiquinone) 29/21K chain</fullName>
    </submittedName>
</protein>
<organism evidence="1 2">
    <name type="scientific">Phialocephala subalpina</name>
    <dbReference type="NCBI Taxonomy" id="576137"/>
    <lineage>
        <taxon>Eukaryota</taxon>
        <taxon>Fungi</taxon>
        <taxon>Dikarya</taxon>
        <taxon>Ascomycota</taxon>
        <taxon>Pezizomycotina</taxon>
        <taxon>Leotiomycetes</taxon>
        <taxon>Helotiales</taxon>
        <taxon>Mollisiaceae</taxon>
        <taxon>Phialocephala</taxon>
        <taxon>Phialocephala fortinii species complex</taxon>
    </lineage>
</organism>
<dbReference type="EMBL" id="FJOG01000014">
    <property type="protein sequence ID" value="CZR59719.1"/>
    <property type="molecule type" value="Genomic_DNA"/>
</dbReference>
<dbReference type="PIRSF" id="PIRSF022976">
    <property type="entry name" value="NADH_Oxi_21kDa"/>
    <property type="match status" value="1"/>
</dbReference>
<dbReference type="PANTHER" id="PTHR37325">
    <property type="entry name" value="OXIDOREDUCTASE 21 KDA SUBUNIT, PUTATIVE (AFU_ORTHOLOGUE AFUA_4G05910)-RELATED"/>
    <property type="match status" value="1"/>
</dbReference>
<evidence type="ECO:0000313" key="2">
    <source>
        <dbReference type="Proteomes" id="UP000184330"/>
    </source>
</evidence>
<dbReference type="Proteomes" id="UP000184330">
    <property type="component" value="Unassembled WGS sequence"/>
</dbReference>
<evidence type="ECO:0000313" key="1">
    <source>
        <dbReference type="EMBL" id="CZR59719.1"/>
    </source>
</evidence>
<dbReference type="AlphaFoldDB" id="A0A1L7X3X1"/>
<keyword evidence="2" id="KW-1185">Reference proteome</keyword>